<sequence>MIFVLAVLIVGAIVAVGILGGGESSNADPRPQQPTSPASPTATSTPAAPRTAAEPIEAALTKLAFECFTTIAKPATVRGCYHSTEGVDIAVKLQLDKGGLVGAAHIDGALSNARRVSGLARYTEVTDVLGPLVVGKQDAAKLPKPEDGSSGEMTGGWGYASSSVNGSFAEYRLMAKGYDLVTPSIAARMPEVDLRKALAGKGFVCDDRTCSINFPDEGTGYTSFSLTYNNIAWTATLNQMRKNEEQAKRLGLPRFKEIGAVAIGQTDNGELAAWLDKHWKQPTPQSADFGGLHVELRYGEPLGPSIKFTPARSW</sequence>
<comment type="caution">
    <text evidence="2">The sequence shown here is derived from an EMBL/GenBank/DDBJ whole genome shotgun (WGS) entry which is preliminary data.</text>
</comment>
<keyword evidence="3" id="KW-1185">Reference proteome</keyword>
<evidence type="ECO:0000256" key="1">
    <source>
        <dbReference type="SAM" id="MobiDB-lite"/>
    </source>
</evidence>
<organism evidence="2 3">
    <name type="scientific">Tenggerimyces flavus</name>
    <dbReference type="NCBI Taxonomy" id="1708749"/>
    <lineage>
        <taxon>Bacteria</taxon>
        <taxon>Bacillati</taxon>
        <taxon>Actinomycetota</taxon>
        <taxon>Actinomycetes</taxon>
        <taxon>Propionibacteriales</taxon>
        <taxon>Nocardioidaceae</taxon>
        <taxon>Tenggerimyces</taxon>
    </lineage>
</organism>
<accession>A0ABV7YCG0</accession>
<dbReference type="RefSeq" id="WP_205118409.1">
    <property type="nucleotide sequence ID" value="NZ_JAFBCM010000001.1"/>
</dbReference>
<reference evidence="3" key="1">
    <citation type="journal article" date="2019" name="Int. J. Syst. Evol. Microbiol.">
        <title>The Global Catalogue of Microorganisms (GCM) 10K type strain sequencing project: providing services to taxonomists for standard genome sequencing and annotation.</title>
        <authorList>
            <consortium name="The Broad Institute Genomics Platform"/>
            <consortium name="The Broad Institute Genome Sequencing Center for Infectious Disease"/>
            <person name="Wu L."/>
            <person name="Ma J."/>
        </authorList>
    </citation>
    <scope>NUCLEOTIDE SEQUENCE [LARGE SCALE GENOMIC DNA]</scope>
    <source>
        <strain evidence="3">CGMCC 4.7241</strain>
    </source>
</reference>
<evidence type="ECO:0008006" key="4">
    <source>
        <dbReference type="Google" id="ProtNLM"/>
    </source>
</evidence>
<proteinExistence type="predicted"/>
<gene>
    <name evidence="2" type="ORF">ACFOUW_10850</name>
</gene>
<feature type="compositionally biased region" description="Low complexity" evidence="1">
    <location>
        <begin position="29"/>
        <end position="51"/>
    </location>
</feature>
<feature type="region of interest" description="Disordered" evidence="1">
    <location>
        <begin position="23"/>
        <end position="51"/>
    </location>
</feature>
<name>A0ABV7YCG0_9ACTN</name>
<evidence type="ECO:0000313" key="3">
    <source>
        <dbReference type="Proteomes" id="UP001595699"/>
    </source>
</evidence>
<protein>
    <recommendedName>
        <fullName evidence="4">Lipoprotein</fullName>
    </recommendedName>
</protein>
<dbReference type="Proteomes" id="UP001595699">
    <property type="component" value="Unassembled WGS sequence"/>
</dbReference>
<dbReference type="EMBL" id="JBHRZH010000008">
    <property type="protein sequence ID" value="MFC3761340.1"/>
    <property type="molecule type" value="Genomic_DNA"/>
</dbReference>
<evidence type="ECO:0000313" key="2">
    <source>
        <dbReference type="EMBL" id="MFC3761340.1"/>
    </source>
</evidence>